<evidence type="ECO:0000256" key="6">
    <source>
        <dbReference type="ARBA" id="ARBA00022676"/>
    </source>
</evidence>
<keyword evidence="8 21" id="KW-0812">Transmembrane</keyword>
<evidence type="ECO:0000256" key="3">
    <source>
        <dbReference type="ARBA" id="ARBA00004648"/>
    </source>
</evidence>
<dbReference type="GO" id="GO:0015012">
    <property type="term" value="P:heparan sulfate proteoglycan biosynthetic process"/>
    <property type="evidence" value="ECO:0007669"/>
    <property type="project" value="UniProtKB-ARBA"/>
</dbReference>
<dbReference type="InterPro" id="IPR040911">
    <property type="entry name" value="Exostosin_GT47"/>
</dbReference>
<keyword evidence="25" id="KW-1185">Reference proteome</keyword>
<dbReference type="GO" id="GO:0046872">
    <property type="term" value="F:metal ion binding"/>
    <property type="evidence" value="ECO:0007669"/>
    <property type="project" value="UniProtKB-KW"/>
</dbReference>
<evidence type="ECO:0000313" key="24">
    <source>
        <dbReference type="EMBL" id="RWS10488.1"/>
    </source>
</evidence>
<evidence type="ECO:0000259" key="23">
    <source>
        <dbReference type="Pfam" id="PF09258"/>
    </source>
</evidence>
<sequence>MIPPPSMRTQRLIVFLFFLLITVPFLTHYYISKVVINGSENLSDAEFSANGPFKIGTSQHIYNLDDVEALQTISNLKLRVKEMMRIRGSVSNELKSMESKRQKMIAEINNLSLKLDEIKAQLNRKQLELRRVHISLEQAKYAQIEAYMKNPPFIAKPLPLLSDKVFGGKDINLHFEPAVNESKESKLTANNQCNMHDCFDYSKCSLISGFPIYYYRNDEEEDDAFDSHASDEQINTAKAAVFEAFTNNIETTYDTSLACMFIVVIFNHRWDQSAIKSYLYNLPHWADGNNHVIINFIPHIDLISAGVNPRKAIVVQSQFSKHTFRNEFDIVSVTVNGEEEKFLPSQIPAKRKYLASSHSPSQINVSLEFKKIISTLATISKEAIGDLFKFDFNCSFPCTKEREILLESTFSLILPQSNLISSQNISDKLIRILKSGSVPVLVGGDYIKLPFHEVIDWRLAVIHLPVARVTELHFILKSFSDNDIFAMRRQGRLFYFRYLKNQKTILNTILAILRQKRLQIPAPTVLDEPSIPLFNSTFPMKYFDPLENVFNPDSTEPDENLGPIEPSFPSISYQRNFSLTMCHGYQLWNSPKMNPFHLYPFTPFDPILPAEAKFIGSTFGFRPIGGGSGGAGKEFSESLGGNVPKEQFTIVILTYEREAVLIDSLLKLKGLPHLNKILVIWNNPDHLPSQDLKWPDVGVPIKVIKSKVNSLNNRFKPYNEIETEAILSMDDDAHLRHDEIIFGFRVWREARDRIVGFPGRYHAWDANHNAWLYNSNYSCELSMVLTGAAFFHKYYAYLYTYLMPSSIREKVDEYMNCEDIAMNFLVSHITRKPPLKVTSRWTFRCPGCPVSLFQDDSHFQERHRCINFFAAIYGYNPLLNTQFRADSVLFKTRIPHDKQKCFKYI</sequence>
<dbReference type="AlphaFoldDB" id="A0A3S3P933"/>
<evidence type="ECO:0000313" key="25">
    <source>
        <dbReference type="Proteomes" id="UP000285301"/>
    </source>
</evidence>
<name>A0A3S3P933_9ACAR</name>
<feature type="coiled-coil region" evidence="20">
    <location>
        <begin position="94"/>
        <end position="128"/>
    </location>
</feature>
<keyword evidence="10" id="KW-0256">Endoplasmic reticulum</keyword>
<comment type="caution">
    <text evidence="24">The sequence shown here is derived from an EMBL/GenBank/DDBJ whole genome shotgun (WGS) entry which is preliminary data.</text>
</comment>
<dbReference type="GO" id="GO:0005789">
    <property type="term" value="C:endoplasmic reticulum membrane"/>
    <property type="evidence" value="ECO:0007669"/>
    <property type="project" value="UniProtKB-SubCell"/>
</dbReference>
<keyword evidence="9" id="KW-0479">Metal-binding</keyword>
<dbReference type="Proteomes" id="UP000285301">
    <property type="component" value="Unassembled WGS sequence"/>
</dbReference>
<keyword evidence="6" id="KW-0328">Glycosyltransferase</keyword>
<evidence type="ECO:0000256" key="5">
    <source>
        <dbReference type="ARBA" id="ARBA00010271"/>
    </source>
</evidence>
<evidence type="ECO:0000256" key="4">
    <source>
        <dbReference type="ARBA" id="ARBA00005093"/>
    </source>
</evidence>
<comment type="similarity">
    <text evidence="5">Belongs to the glycosyltransferase 47 family.</text>
</comment>
<dbReference type="PANTHER" id="PTHR48261">
    <property type="entry name" value="ACETYLGLUCOSAMINYLTRANSFERASE"/>
    <property type="match status" value="1"/>
</dbReference>
<dbReference type="SUPFAM" id="SSF53448">
    <property type="entry name" value="Nucleotide-diphospho-sugar transferases"/>
    <property type="match status" value="1"/>
</dbReference>
<gene>
    <name evidence="24" type="ORF">B4U79_00045</name>
</gene>
<accession>A0A3S3P933</accession>
<comment type="pathway">
    <text evidence="4">Glycan metabolism; heparan sulfate biosynthesis.</text>
</comment>
<evidence type="ECO:0000256" key="12">
    <source>
        <dbReference type="ARBA" id="ARBA00022989"/>
    </source>
</evidence>
<keyword evidence="13" id="KW-0333">Golgi apparatus</keyword>
<evidence type="ECO:0000256" key="2">
    <source>
        <dbReference type="ARBA" id="ARBA00004555"/>
    </source>
</evidence>
<comment type="subcellular location">
    <subcellularLocation>
        <location evidence="3">Endoplasmic reticulum membrane</location>
        <topology evidence="3">Single-pass type II membrane protein</topology>
    </subcellularLocation>
    <subcellularLocation>
        <location evidence="2">Golgi apparatus</location>
    </subcellularLocation>
</comment>
<dbReference type="Pfam" id="PF09258">
    <property type="entry name" value="Glyco_transf_64"/>
    <property type="match status" value="1"/>
</dbReference>
<evidence type="ECO:0000256" key="8">
    <source>
        <dbReference type="ARBA" id="ARBA00022692"/>
    </source>
</evidence>
<keyword evidence="11" id="KW-0735">Signal-anchor</keyword>
<evidence type="ECO:0000259" key="22">
    <source>
        <dbReference type="Pfam" id="PF03016"/>
    </source>
</evidence>
<dbReference type="EC" id="2.4.1.223" evidence="19"/>
<keyword evidence="17" id="KW-0464">Manganese</keyword>
<comment type="catalytic activity">
    <reaction evidence="18">
        <text>3-O-(beta-D-GlcA-(1-&gt;3)-beta-D-Gal-(1-&gt;3)-beta-D-Gal-(1-&gt;4)-beta-D-Xyl)-L-seryl-[protein] + UDP-N-acetyl-alpha-D-glucosamine = 3-O-(alpha-D-GlcNAc-(1-&gt;4)-beta-D-GlcA-(1-&gt;3)-beta-D-Gal-(1-&gt;3)-beta-D-Gal-(1-&gt;4)-beta-D-Xyl)-L-seryl-[protein] + UDP + H(+)</text>
        <dbReference type="Rhea" id="RHEA:16221"/>
        <dbReference type="Rhea" id="RHEA-COMP:12573"/>
        <dbReference type="Rhea" id="RHEA-COMP:12574"/>
        <dbReference type="ChEBI" id="CHEBI:15378"/>
        <dbReference type="ChEBI" id="CHEBI:57705"/>
        <dbReference type="ChEBI" id="CHEBI:58223"/>
        <dbReference type="ChEBI" id="CHEBI:132093"/>
        <dbReference type="ChEBI" id="CHEBI:132104"/>
        <dbReference type="EC" id="2.4.1.223"/>
    </reaction>
</comment>
<evidence type="ECO:0000256" key="14">
    <source>
        <dbReference type="ARBA" id="ARBA00023136"/>
    </source>
</evidence>
<proteinExistence type="inferred from homology"/>
<dbReference type="FunFam" id="3.90.550.10:FF:000033">
    <property type="entry name" value="Exostosin-like glycosyltransferase 3"/>
    <property type="match status" value="1"/>
</dbReference>
<dbReference type="STRING" id="1965070.A0A3S3P933"/>
<evidence type="ECO:0000256" key="17">
    <source>
        <dbReference type="ARBA" id="ARBA00023211"/>
    </source>
</evidence>
<evidence type="ECO:0000256" key="13">
    <source>
        <dbReference type="ARBA" id="ARBA00023034"/>
    </source>
</evidence>
<evidence type="ECO:0000256" key="18">
    <source>
        <dbReference type="ARBA" id="ARBA00050948"/>
    </source>
</evidence>
<keyword evidence="14 21" id="KW-0472">Membrane</keyword>
<evidence type="ECO:0000256" key="10">
    <source>
        <dbReference type="ARBA" id="ARBA00022824"/>
    </source>
</evidence>
<evidence type="ECO:0000256" key="11">
    <source>
        <dbReference type="ARBA" id="ARBA00022968"/>
    </source>
</evidence>
<keyword evidence="7" id="KW-0808">Transferase</keyword>
<keyword evidence="12 21" id="KW-1133">Transmembrane helix</keyword>
<feature type="domain" description="Glycosyl transferase 64" evidence="23">
    <location>
        <begin position="648"/>
        <end position="890"/>
    </location>
</feature>
<evidence type="ECO:0000256" key="7">
    <source>
        <dbReference type="ARBA" id="ARBA00022679"/>
    </source>
</evidence>
<evidence type="ECO:0000256" key="15">
    <source>
        <dbReference type="ARBA" id="ARBA00023157"/>
    </source>
</evidence>
<dbReference type="Pfam" id="PF03016">
    <property type="entry name" value="Exostosin_GT47"/>
    <property type="match status" value="1"/>
</dbReference>
<organism evidence="24 25">
    <name type="scientific">Dinothrombium tinctorium</name>
    <dbReference type="NCBI Taxonomy" id="1965070"/>
    <lineage>
        <taxon>Eukaryota</taxon>
        <taxon>Metazoa</taxon>
        <taxon>Ecdysozoa</taxon>
        <taxon>Arthropoda</taxon>
        <taxon>Chelicerata</taxon>
        <taxon>Arachnida</taxon>
        <taxon>Acari</taxon>
        <taxon>Acariformes</taxon>
        <taxon>Trombidiformes</taxon>
        <taxon>Prostigmata</taxon>
        <taxon>Anystina</taxon>
        <taxon>Parasitengona</taxon>
        <taxon>Trombidioidea</taxon>
        <taxon>Trombidiidae</taxon>
        <taxon>Dinothrombium</taxon>
    </lineage>
</organism>
<dbReference type="GO" id="GO:0001888">
    <property type="term" value="F:glucuronyl-galactosyl-proteoglycan 4-alpha-N-acetylglucosaminyltransferase activity"/>
    <property type="evidence" value="ECO:0007669"/>
    <property type="project" value="UniProtKB-EC"/>
</dbReference>
<feature type="domain" description="Exostosin GT47" evidence="22">
    <location>
        <begin position="208"/>
        <end position="478"/>
    </location>
</feature>
<dbReference type="Gene3D" id="3.90.550.10">
    <property type="entry name" value="Spore Coat Polysaccharide Biosynthesis Protein SpsA, Chain A"/>
    <property type="match status" value="1"/>
</dbReference>
<dbReference type="OrthoDB" id="5954868at2759"/>
<keyword evidence="20" id="KW-0175">Coiled coil</keyword>
<dbReference type="InterPro" id="IPR004263">
    <property type="entry name" value="Exostosin"/>
</dbReference>
<evidence type="ECO:0000256" key="1">
    <source>
        <dbReference type="ARBA" id="ARBA00001936"/>
    </source>
</evidence>
<dbReference type="InterPro" id="IPR029044">
    <property type="entry name" value="Nucleotide-diphossugar_trans"/>
</dbReference>
<evidence type="ECO:0000256" key="19">
    <source>
        <dbReference type="ARBA" id="ARBA00066812"/>
    </source>
</evidence>
<evidence type="ECO:0000256" key="20">
    <source>
        <dbReference type="SAM" id="Coils"/>
    </source>
</evidence>
<keyword evidence="15" id="KW-1015">Disulfide bond</keyword>
<dbReference type="GO" id="GO:0005794">
    <property type="term" value="C:Golgi apparatus"/>
    <property type="evidence" value="ECO:0007669"/>
    <property type="project" value="UniProtKB-SubCell"/>
</dbReference>
<reference evidence="24 25" key="1">
    <citation type="journal article" date="2018" name="Gigascience">
        <title>Genomes of trombidid mites reveal novel predicted allergens and laterally-transferred genes associated with secondary metabolism.</title>
        <authorList>
            <person name="Dong X."/>
            <person name="Chaisiri K."/>
            <person name="Xia D."/>
            <person name="Armstrong S.D."/>
            <person name="Fang Y."/>
            <person name="Donnelly M.J."/>
            <person name="Kadowaki T."/>
            <person name="McGarry J.W."/>
            <person name="Darby A.C."/>
            <person name="Makepeace B.L."/>
        </authorList>
    </citation>
    <scope>NUCLEOTIDE SEQUENCE [LARGE SCALE GENOMIC DNA]</scope>
    <source>
        <strain evidence="24">UoL-WK</strain>
    </source>
</reference>
<comment type="cofactor">
    <cofactor evidence="1">
        <name>Mn(2+)</name>
        <dbReference type="ChEBI" id="CHEBI:29035"/>
    </cofactor>
</comment>
<feature type="transmembrane region" description="Helical" evidence="21">
    <location>
        <begin position="12"/>
        <end position="31"/>
    </location>
</feature>
<evidence type="ECO:0000256" key="9">
    <source>
        <dbReference type="ARBA" id="ARBA00022723"/>
    </source>
</evidence>
<protein>
    <recommendedName>
        <fullName evidence="19">glucuronosyl-galactosyl-proteoglycan 4-alpha-N-acetylglucosaminyltransferase</fullName>
        <ecNumber evidence="19">2.4.1.223</ecNumber>
    </recommendedName>
</protein>
<dbReference type="PANTHER" id="PTHR48261:SF4">
    <property type="entry name" value="EXOSTOSIN LIKE GLYCOSYLTRANSFERASE 3"/>
    <property type="match status" value="1"/>
</dbReference>
<dbReference type="InterPro" id="IPR015338">
    <property type="entry name" value="GT64_dom"/>
</dbReference>
<keyword evidence="16" id="KW-0325">Glycoprotein</keyword>
<evidence type="ECO:0000256" key="16">
    <source>
        <dbReference type="ARBA" id="ARBA00023180"/>
    </source>
</evidence>
<evidence type="ECO:0000256" key="21">
    <source>
        <dbReference type="SAM" id="Phobius"/>
    </source>
</evidence>
<dbReference type="EMBL" id="NCKU01002075">
    <property type="protein sequence ID" value="RWS10488.1"/>
    <property type="molecule type" value="Genomic_DNA"/>
</dbReference>